<keyword evidence="2" id="KW-1185">Reference proteome</keyword>
<accession>A0A183MZS0</accession>
<sequence>MEKAARGRNMRQFYDTTEMLAGIYHKPGRPVKSKKDKVITKTEKPRNRWVENFKKLLNRPAPLNPPNI</sequence>
<name>A0A183MZS0_9TREM</name>
<organism evidence="1 2">
    <name type="scientific">Schistosoma margrebowiei</name>
    <dbReference type="NCBI Taxonomy" id="48269"/>
    <lineage>
        <taxon>Eukaryota</taxon>
        <taxon>Metazoa</taxon>
        <taxon>Spiralia</taxon>
        <taxon>Lophotrochozoa</taxon>
        <taxon>Platyhelminthes</taxon>
        <taxon>Trematoda</taxon>
        <taxon>Digenea</taxon>
        <taxon>Strigeidida</taxon>
        <taxon>Schistosomatoidea</taxon>
        <taxon>Schistosomatidae</taxon>
        <taxon>Schistosoma</taxon>
    </lineage>
</organism>
<proteinExistence type="predicted"/>
<gene>
    <name evidence="1" type="ORF">SMRZ_LOCUS21545</name>
</gene>
<protein>
    <submittedName>
        <fullName evidence="1">Uncharacterized protein</fullName>
    </submittedName>
</protein>
<reference evidence="1 2" key="1">
    <citation type="submission" date="2018-11" db="EMBL/GenBank/DDBJ databases">
        <authorList>
            <consortium name="Pathogen Informatics"/>
        </authorList>
    </citation>
    <scope>NUCLEOTIDE SEQUENCE [LARGE SCALE GENOMIC DNA]</scope>
    <source>
        <strain evidence="1 2">Zambia</strain>
    </source>
</reference>
<dbReference type="Proteomes" id="UP000277204">
    <property type="component" value="Unassembled WGS sequence"/>
</dbReference>
<evidence type="ECO:0000313" key="2">
    <source>
        <dbReference type="Proteomes" id="UP000277204"/>
    </source>
</evidence>
<dbReference type="EMBL" id="UZAI01018754">
    <property type="protein sequence ID" value="VDP39932.1"/>
    <property type="molecule type" value="Genomic_DNA"/>
</dbReference>
<evidence type="ECO:0000313" key="1">
    <source>
        <dbReference type="EMBL" id="VDP39932.1"/>
    </source>
</evidence>
<dbReference type="AlphaFoldDB" id="A0A183MZS0"/>